<accession>A0A1I1SSH0</accession>
<dbReference type="CDD" id="cd04643">
    <property type="entry name" value="CBS_pair_bac"/>
    <property type="match status" value="1"/>
</dbReference>
<organism evidence="4 5">
    <name type="scientific">Lactobacillus bombicola</name>
    <dbReference type="NCBI Taxonomy" id="1505723"/>
    <lineage>
        <taxon>Bacteria</taxon>
        <taxon>Bacillati</taxon>
        <taxon>Bacillota</taxon>
        <taxon>Bacilli</taxon>
        <taxon>Lactobacillales</taxon>
        <taxon>Lactobacillaceae</taxon>
        <taxon>Lactobacillus</taxon>
    </lineage>
</organism>
<dbReference type="AlphaFoldDB" id="A0A1I1SSH0"/>
<dbReference type="PANTHER" id="PTHR48108">
    <property type="entry name" value="CBS DOMAIN-CONTAINING PROTEIN CBSX2, CHLOROPLASTIC"/>
    <property type="match status" value="1"/>
</dbReference>
<keyword evidence="1" id="KW-0677">Repeat</keyword>
<reference evidence="5" key="1">
    <citation type="submission" date="2016-10" db="EMBL/GenBank/DDBJ databases">
        <authorList>
            <person name="Varghese N."/>
            <person name="Submissions S."/>
        </authorList>
    </citation>
    <scope>NUCLEOTIDE SEQUENCE [LARGE SCALE GENOMIC DNA]</scope>
    <source>
        <strain evidence="5">R-53102</strain>
    </source>
</reference>
<dbReference type="NCBIfam" id="NF041630">
    <property type="entry name" value="CBS_CbpB"/>
    <property type="match status" value="1"/>
</dbReference>
<protein>
    <recommendedName>
        <fullName evidence="3">CBS domain-containing protein</fullName>
    </recommendedName>
</protein>
<evidence type="ECO:0000313" key="4">
    <source>
        <dbReference type="EMBL" id="SFD49405.1"/>
    </source>
</evidence>
<sequence length="155" mass="17831">MFSPTIKQLLAEKNDTFIIPVAKIAFVQANNPLYHAFLILTRVKYAKIPVLDQENHVVGLISLAMITATMMGTHEITSEPLNSLKVRDVMETNFDKINLSESTLESQLHLLIDNPFLPVVDNHDIFQGLLTRRKWIKAFNYITHNLEKKYKIIKK</sequence>
<feature type="domain" description="CBS" evidence="3">
    <location>
        <begin position="18"/>
        <end position="76"/>
    </location>
</feature>
<dbReference type="EMBL" id="FOMN01000005">
    <property type="protein sequence ID" value="SFD49405.1"/>
    <property type="molecule type" value="Genomic_DNA"/>
</dbReference>
<dbReference type="InterPro" id="IPR048125">
    <property type="entry name" value="CBS_CbpB"/>
</dbReference>
<dbReference type="InterPro" id="IPR000644">
    <property type="entry name" value="CBS_dom"/>
</dbReference>
<dbReference type="STRING" id="1505723.SAMN04487792_1101"/>
<name>A0A1I1SSH0_9LACO</name>
<evidence type="ECO:0000259" key="3">
    <source>
        <dbReference type="PROSITE" id="PS51371"/>
    </source>
</evidence>
<dbReference type="InterPro" id="IPR046342">
    <property type="entry name" value="CBS_dom_sf"/>
</dbReference>
<keyword evidence="2" id="KW-0129">CBS domain</keyword>
<dbReference type="SUPFAM" id="SSF54631">
    <property type="entry name" value="CBS-domain pair"/>
    <property type="match status" value="1"/>
</dbReference>
<evidence type="ECO:0000256" key="2">
    <source>
        <dbReference type="PROSITE-ProRule" id="PRU00703"/>
    </source>
</evidence>
<proteinExistence type="predicted"/>
<dbReference type="PROSITE" id="PS51371">
    <property type="entry name" value="CBS"/>
    <property type="match status" value="1"/>
</dbReference>
<dbReference type="RefSeq" id="WP_090093350.1">
    <property type="nucleotide sequence ID" value="NZ_CBCRVU010000002.1"/>
</dbReference>
<dbReference type="Proteomes" id="UP000199599">
    <property type="component" value="Unassembled WGS sequence"/>
</dbReference>
<dbReference type="Gene3D" id="3.10.580.10">
    <property type="entry name" value="CBS-domain"/>
    <property type="match status" value="1"/>
</dbReference>
<dbReference type="PANTHER" id="PTHR48108:SF26">
    <property type="entry name" value="CBS DOMAIN-CONTAINING PROTEIN DDB_G0289609"/>
    <property type="match status" value="1"/>
</dbReference>
<evidence type="ECO:0000313" key="5">
    <source>
        <dbReference type="Proteomes" id="UP000199599"/>
    </source>
</evidence>
<dbReference type="InterPro" id="IPR051462">
    <property type="entry name" value="CBS_domain-containing"/>
</dbReference>
<dbReference type="Pfam" id="PF00571">
    <property type="entry name" value="CBS"/>
    <property type="match status" value="1"/>
</dbReference>
<gene>
    <name evidence="4" type="ORF">SAMN04487792_1101</name>
</gene>
<evidence type="ECO:0000256" key="1">
    <source>
        <dbReference type="ARBA" id="ARBA00022737"/>
    </source>
</evidence>